<feature type="compositionally biased region" description="Low complexity" evidence="1">
    <location>
        <begin position="272"/>
        <end position="338"/>
    </location>
</feature>
<dbReference type="InterPro" id="IPR045882">
    <property type="entry name" value="GPT1/2"/>
</dbReference>
<feature type="compositionally biased region" description="Basic and acidic residues" evidence="1">
    <location>
        <begin position="602"/>
        <end position="626"/>
    </location>
</feature>
<reference evidence="2" key="1">
    <citation type="journal article" date="2016" name="Nat. Genet.">
        <title>A high-quality carrot genome assembly provides new insights into carotenoid accumulation and asterid genome evolution.</title>
        <authorList>
            <person name="Iorizzo M."/>
            <person name="Ellison S."/>
            <person name="Senalik D."/>
            <person name="Zeng P."/>
            <person name="Satapoomin P."/>
            <person name="Huang J."/>
            <person name="Bowman M."/>
            <person name="Iovene M."/>
            <person name="Sanseverino W."/>
            <person name="Cavagnaro P."/>
            <person name="Yildiz M."/>
            <person name="Macko-Podgorni A."/>
            <person name="Moranska E."/>
            <person name="Grzebelus E."/>
            <person name="Grzebelus D."/>
            <person name="Ashrafi H."/>
            <person name="Zheng Z."/>
            <person name="Cheng S."/>
            <person name="Spooner D."/>
            <person name="Van Deynze A."/>
            <person name="Simon P."/>
        </authorList>
    </citation>
    <scope>NUCLEOTIDE SEQUENCE</scope>
    <source>
        <tissue evidence="2">Leaf</tissue>
    </source>
</reference>
<evidence type="ECO:0000313" key="3">
    <source>
        <dbReference type="Proteomes" id="UP000077755"/>
    </source>
</evidence>
<keyword evidence="3" id="KW-1185">Reference proteome</keyword>
<gene>
    <name evidence="2" type="ORF">DCAR_0415516</name>
</gene>
<feature type="compositionally biased region" description="Basic and acidic residues" evidence="1">
    <location>
        <begin position="390"/>
        <end position="401"/>
    </location>
</feature>
<reference evidence="2" key="2">
    <citation type="submission" date="2022-03" db="EMBL/GenBank/DDBJ databases">
        <title>Draft title - Genomic analysis of global carrot germplasm unveils the trajectory of domestication and the origin of high carotenoid orange carrot.</title>
        <authorList>
            <person name="Iorizzo M."/>
            <person name="Ellison S."/>
            <person name="Senalik D."/>
            <person name="Macko-Podgorni A."/>
            <person name="Grzebelus D."/>
            <person name="Bostan H."/>
            <person name="Rolling W."/>
            <person name="Curaba J."/>
            <person name="Simon P."/>
        </authorList>
    </citation>
    <scope>NUCLEOTIDE SEQUENCE</scope>
    <source>
        <tissue evidence="2">Leaf</tissue>
    </source>
</reference>
<feature type="compositionally biased region" description="Polar residues" evidence="1">
    <location>
        <begin position="262"/>
        <end position="271"/>
    </location>
</feature>
<feature type="compositionally biased region" description="Polar residues" evidence="1">
    <location>
        <begin position="348"/>
        <end position="366"/>
    </location>
</feature>
<dbReference type="AlphaFoldDB" id="A0AAF0WUA3"/>
<feature type="region of interest" description="Disordered" evidence="1">
    <location>
        <begin position="573"/>
        <end position="626"/>
    </location>
</feature>
<protein>
    <submittedName>
        <fullName evidence="2">Uncharacterized protein</fullName>
    </submittedName>
</protein>
<dbReference type="PANTHER" id="PTHR33737:SF2">
    <property type="entry name" value="OS12G0102700 PROTEIN"/>
    <property type="match status" value="1"/>
</dbReference>
<dbReference type="GO" id="GO:0008017">
    <property type="term" value="F:microtubule binding"/>
    <property type="evidence" value="ECO:0007669"/>
    <property type="project" value="InterPro"/>
</dbReference>
<feature type="region of interest" description="Disordered" evidence="1">
    <location>
        <begin position="498"/>
        <end position="519"/>
    </location>
</feature>
<evidence type="ECO:0000256" key="1">
    <source>
        <dbReference type="SAM" id="MobiDB-lite"/>
    </source>
</evidence>
<organism evidence="2 3">
    <name type="scientific">Daucus carota subsp. sativus</name>
    <name type="common">Carrot</name>
    <dbReference type="NCBI Taxonomy" id="79200"/>
    <lineage>
        <taxon>Eukaryota</taxon>
        <taxon>Viridiplantae</taxon>
        <taxon>Streptophyta</taxon>
        <taxon>Embryophyta</taxon>
        <taxon>Tracheophyta</taxon>
        <taxon>Spermatophyta</taxon>
        <taxon>Magnoliopsida</taxon>
        <taxon>eudicotyledons</taxon>
        <taxon>Gunneridae</taxon>
        <taxon>Pentapetalae</taxon>
        <taxon>asterids</taxon>
        <taxon>campanulids</taxon>
        <taxon>Apiales</taxon>
        <taxon>Apiaceae</taxon>
        <taxon>Apioideae</taxon>
        <taxon>Scandiceae</taxon>
        <taxon>Daucinae</taxon>
        <taxon>Daucus</taxon>
        <taxon>Daucus sect. Daucus</taxon>
    </lineage>
</organism>
<dbReference type="PANTHER" id="PTHR33737">
    <property type="entry name" value="OS05G0121800 PROTEIN"/>
    <property type="match status" value="1"/>
</dbReference>
<sequence>MERNSEGEKENHNEVEKIQLIDFSSEDDILVDYPFRDSLEDLRLSESLKMANQREVENAGNSLHQREEMLSTPEFLEPRRPSYLRKSIAWDNAFFSSDGVLDPEELSAMNNGFKGLETSFFPGIPEDLKMRRSVDSDLTFESLESDAFSLESDAFSLESFDGNLFEDVRASIHRSCGPLKLTSASCDSIIGKAASSDVPDSKKFHVSTQNKHKGEYNLTPKISGAQTTITRQPKRVSLGYGCTGNKRTGNGQGLMVHKKSGSLDSPNSINFSTPLTKSSSTVSLSTTKSSSVAGSSCNELSSATSSKSILSSGTRNIGSSSSKIGSSGSISKPPLRYSGRSRSRLSKETSSIHLLSVSHNSNKSPASSIDGWSSESSSSTCSGTAKRRSSMLEDKLRRDTDQASALNQLTRRRMSADQHMKGALKETASVPIEPPNSLKSSGLRMPSPRIGFFDVDKSGTIETMHFRFRSENTSSDLNVDAVKKRPSKFQPVRCVPGRENNISTLAPGRTMHSKHPDNALSKSTIMKNSLGLALKLRAVTTFEVGNAYCSKTRKVGKGEDERQKIMLTSSLKTEEKRNKGILKNKMGKERKDQKARNSILPEPREPVKKDHDAAPARKLDSPCESKENFEEQVNGLSRCLEAIDLGGNAVKLERIESADGQRFPGGQQQESPGVARIPLADKIIASHRPSPLQISEESN</sequence>
<feature type="compositionally biased region" description="Basic and acidic residues" evidence="1">
    <location>
        <begin position="586"/>
        <end position="595"/>
    </location>
</feature>
<feature type="region of interest" description="Disordered" evidence="1">
    <location>
        <begin position="236"/>
        <end position="413"/>
    </location>
</feature>
<dbReference type="Proteomes" id="UP000077755">
    <property type="component" value="Chromosome 4"/>
</dbReference>
<feature type="compositionally biased region" description="Low complexity" evidence="1">
    <location>
        <begin position="367"/>
        <end position="382"/>
    </location>
</feature>
<evidence type="ECO:0000313" key="2">
    <source>
        <dbReference type="EMBL" id="WOG96185.1"/>
    </source>
</evidence>
<name>A0AAF0WUA3_DAUCS</name>
<proteinExistence type="predicted"/>
<accession>A0AAF0WUA3</accession>
<dbReference type="EMBL" id="CP093346">
    <property type="protein sequence ID" value="WOG96185.1"/>
    <property type="molecule type" value="Genomic_DNA"/>
</dbReference>